<dbReference type="Proteomes" id="UP000480943">
    <property type="component" value="Unassembled WGS sequence"/>
</dbReference>
<dbReference type="SUPFAM" id="SSF63825">
    <property type="entry name" value="YWTD domain"/>
    <property type="match status" value="1"/>
</dbReference>
<dbReference type="InterPro" id="IPR013783">
    <property type="entry name" value="Ig-like_fold"/>
</dbReference>
<feature type="domain" description="GEVED" evidence="3">
    <location>
        <begin position="828"/>
        <end position="908"/>
    </location>
</feature>
<dbReference type="SUPFAM" id="SSF49478">
    <property type="entry name" value="Cna protein B-type domain"/>
    <property type="match status" value="1"/>
</dbReference>
<accession>A0AAD3ZVU0</accession>
<sequence length="2809" mass="298310">MLSINRLKNIIFLFTLLFSSFAWGEANIQGIGINANQCGQQMTGSIWVVDWSDGNGNVDKDFDFNLNLPPGVSLTNVVGDVCGSCGFQSLNWSGNRIWGRIQSGHINAGMNIWLSGPTQTIVNYTISAYNIGGNTSSNTISVYCDDHGDAPSSYGLAGHTYTSTTKTMRIGNVDIDYENSNLSNSTATGDDNSGTNDEGTGVVITPWELGATCSGLVQDTTTGIVALSTITMDENTYCIEVPARNVSGSGAMLAGWLDWNNNGVFDNPIERSQLMPGMANVPSGTNGDVYVIWWDNIIATEINTFIRLRITNQSSFITNPFPTGSVSWGEVEDHFIEFADFGDAPDPSSGTSLNNYNTRENDNGAKHLDPFIDIVFLGSQQPDYDSGLLQNANADADELDNMADEDGLSSDPWTVVGATSYDLAVLCNDFDSSSGGDLGATVYGWIDFDQDGIFETNAQADCIDTNDGSGSLNDGIANLTFSGFITPTTTSTTYLRLRTCSTGDCATPTGTASDGEVEDYLFDIRQIDFGDAPDDGSDNTYHTLLSSDGASHSNASTPSIYLGSIAPDSDLGLNQSVTADLDDTTDTSILSVGNDEDAVAGVVFDSAKNIFTLTIPCNDNDTGVDLGATVYGWIDFNQNNLFEESEFTSRECIDTDPSNPGSALLRWIDIDNVQEGTTYLRLRITDSVLPFDDIATNWDERSAGSVVNGEIEDHVITFSQESDFGDAPDSYQTLASSGGAEHGLGGNRYTIYLGNTAPDADSDGFSDGIEDFPNTALDDDSNDTSGIASGNDEDAVTGMEGLFLDSTTYQINAICNDHNGTTDLAATVYGWVDFNADGDFSDSGEFAQISCNDIDSNSDGSALLAFSGFTVSATPTTSFARLRITTDSLTANDYAGVASDGEVEDFTVIIGRRISGKVFNDLGTDTSFSTAYPFYNGSLDIGEVGIAGVVITLFDQTSGTCQSTLTDSNGDYSLAALDGHSYQLFETANETLPAPSICPPQVGAVNTDGLLINNTIADPDGYGSSSANIISLGVITGDSSNNNFADFLAPEFASCDADGYLTLRTPADLFAVDLFSGATEELAPDTTADYNNNGLQVGYAMQTNHIIGDISGTNLRVIALVDGDYNVHLLPITLTGSNININFNNATISDDGILYMTGGGTGYILMVDVNPANETYLQEIGRPSISAFSTADFAINPVDGKIYGLRANGVIAIYDPVTQTRDNSKSVTQVIENGTTRTYSGSHFSSSYGAIYFDQAGNMYAVNNGNYSPPTPSIAAPVLQIPIGNGASANYTATIVSNLGFTMSTNDGARCRYAPLGLDFGDAPDSFITSYADVGPHHITRGNSIWLGVENTDNDIDGYGSTDADSDDLTGTTPDDEDAFGNQVRVFINSGAGSLDVPFNNNSAKAATVYVWVDFDQNGTFEAVERASGAILASQTVGTVTVTWSGLASVVTGDTYIRLRICTDDAASGCSSPTGLASNGEIEDHTAKVIEGVFPDTTCDGIYQTSSTTGTNYQFDRIDLSTVPFSPVSVFTNQAGYDSLNGIAFDLAGGAFYGAFFDGSNTLHIALFDKQGNIVDLGMPTAAENFNIVDVRTGVITSITSGDPIIVSSDIVGEQGAISDDGQYLYLGHPNSGQILQVDLNSFTVQAINILLPDLGMTVGGGISLPFDGDWVYDSQSQELCSAEISTQTLYSVNPQTGAISAMALNFDSTPPIASSYGMVKGEDGHLYVVIDGDYDSDGNGSLDSTGQALYQINTKSKQAIFIESISSITSTYADAAGCITTATDYSDAASSYGVASHLYTDSNNNGITDFYLGNLWDSEFIAHQSVTARDDNLHSLIDEDGVIFPAVMTSGNNEITVITNQAGVINLWLDYQKGGSFESSEQLLINYPVTSSGSQTLSILLDSAAMGSYSGATIARVRFCSTVNLCDKANDVEQGQQAGDGEVEDYQVWTSTNTLVSETCDSAILSHGASGVFTLEALDPTTTPPFSTNILQNPVTINDLTNFNSLNALGIHPETYLIYGIAMDTSTPERDIHLLITDQSASEVIDLGTVASSQNQTLTHNTVGTVSFSKGQILTRDVGGQIIQSAARGAVDPTGTYLYIHHQEWHQMIRIHLVERIFDVVSFSSPVNGMGGDMAFASDGYLYNPDVSNSLIYQLDVTTGTISSQAMVWNGVSPPQNGGGFGAVFMDNGIFMYAISNTGDHDLNRDGSIDFTGSAMYRINLHSGDIVPIGAMANAYPNSFDAAGCFESVDHGDTNLITDGTARHYFYDNNGDGEADYRLGLLIDPELAQPDDPNATGDDLLDIDDEDGVVMPASIVVNSLVNVDVNVTSQDLSSLKLNVWADLNGNGSYRDSGEQVVNELDVIDGTNSVQLLLPAAFTSGYNGNTTMRFRLCANADECNQPDDTSLGEIAINGEIEDYQFELINQILIRGIIFEDNAAGGGVAHDGIQSGAETGLSGFTVQAIYQGITQGSYTSGDILATTRSRGDGSYELLLPVEVASQPVLLNVIPQATWIDISESDVGAISQVQSSNVTDNQMVITANAGDTIESLDFGKVRSPRLEADNFTEIEPGQFVNFSHKLITYTSSDVLLSIANMVADPNISEWSAQIYQDANCNGRVDSGDNAITSVISAVGSIEVCILSKVYAPISAPLNAIFHYNLTALATFTDPAITNHGVTRSLSNTDTVKVSFQGAGQLKLEKKVTNITQGTEKGVSNQGRPGDILEYEIIFSNVGTGNITDISISDDTPSYTELESVVDCNNGVIPSSISLCNIETEHGVNNSGYQGNIKWILSGVLEPNSSGILIYRVKII</sequence>
<keyword evidence="2" id="KW-0732">Signal</keyword>
<dbReference type="Gene3D" id="2.115.10.10">
    <property type="entry name" value="Tachylectin 2"/>
    <property type="match status" value="1"/>
</dbReference>
<dbReference type="RefSeq" id="WP_151182482.1">
    <property type="nucleotide sequence ID" value="NZ_VZUQ01000037.1"/>
</dbReference>
<feature type="chain" id="PRO_5041972735" description="GEVED domain-containing protein" evidence="2">
    <location>
        <begin position="25"/>
        <end position="2809"/>
    </location>
</feature>
<evidence type="ECO:0000259" key="3">
    <source>
        <dbReference type="Pfam" id="PF20009"/>
    </source>
</evidence>
<evidence type="ECO:0000256" key="2">
    <source>
        <dbReference type="SAM" id="SignalP"/>
    </source>
</evidence>
<organism evidence="4 5">
    <name type="scientific">Photobacterium damselae subsp. damselae</name>
    <name type="common">Listonella damsela</name>
    <dbReference type="NCBI Taxonomy" id="85581"/>
    <lineage>
        <taxon>Bacteria</taxon>
        <taxon>Pseudomonadati</taxon>
        <taxon>Pseudomonadota</taxon>
        <taxon>Gammaproteobacteria</taxon>
        <taxon>Vibrionales</taxon>
        <taxon>Vibrionaceae</taxon>
        <taxon>Photobacterium</taxon>
    </lineage>
</organism>
<reference evidence="4 5" key="1">
    <citation type="submission" date="2019-09" db="EMBL/GenBank/DDBJ databases">
        <title>Photobacterium damselae subsp. damselae CDC-2227-81, a human clinical isolate.</title>
        <authorList>
            <person name="Osorio C.R."/>
        </authorList>
    </citation>
    <scope>NUCLEOTIDE SEQUENCE [LARGE SCALE GENOMIC DNA]</scope>
    <source>
        <strain evidence="4 5">CDC-2227-81</strain>
    </source>
</reference>
<proteinExistence type="predicted"/>
<evidence type="ECO:0000313" key="4">
    <source>
        <dbReference type="EMBL" id="KAB1182771.1"/>
    </source>
</evidence>
<protein>
    <recommendedName>
        <fullName evidence="3">GEVED domain-containing protein</fullName>
    </recommendedName>
</protein>
<feature type="compositionally biased region" description="Acidic residues" evidence="1">
    <location>
        <begin position="1364"/>
        <end position="1376"/>
    </location>
</feature>
<comment type="caution">
    <text evidence="4">The sequence shown here is derived from an EMBL/GenBank/DDBJ whole genome shotgun (WGS) entry which is preliminary data.</text>
</comment>
<feature type="domain" description="GEVED" evidence="3">
    <location>
        <begin position="2338"/>
        <end position="2421"/>
    </location>
</feature>
<feature type="domain" description="GEVED" evidence="3">
    <location>
        <begin position="253"/>
        <end position="336"/>
    </location>
</feature>
<feature type="domain" description="GEVED" evidence="3">
    <location>
        <begin position="630"/>
        <end position="717"/>
    </location>
</feature>
<feature type="domain" description="GEVED" evidence="3">
    <location>
        <begin position="1866"/>
        <end position="1949"/>
    </location>
</feature>
<dbReference type="Gene3D" id="2.60.40.10">
    <property type="entry name" value="Immunoglobulins"/>
    <property type="match status" value="1"/>
</dbReference>
<feature type="domain" description="GEVED" evidence="3">
    <location>
        <begin position="442"/>
        <end position="522"/>
    </location>
</feature>
<gene>
    <name evidence="4" type="ORF">F6450_05380</name>
</gene>
<feature type="signal peptide" evidence="2">
    <location>
        <begin position="1"/>
        <end position="24"/>
    </location>
</feature>
<feature type="domain" description="GEVED" evidence="3">
    <location>
        <begin position="1409"/>
        <end position="1486"/>
    </location>
</feature>
<dbReference type="EMBL" id="VZUQ01000037">
    <property type="protein sequence ID" value="KAB1182771.1"/>
    <property type="molecule type" value="Genomic_DNA"/>
</dbReference>
<dbReference type="InterPro" id="IPR045474">
    <property type="entry name" value="GEVED"/>
</dbReference>
<name>A0AAD3ZVU0_PHODD</name>
<evidence type="ECO:0000313" key="5">
    <source>
        <dbReference type="Proteomes" id="UP000480943"/>
    </source>
</evidence>
<dbReference type="Pfam" id="PF20009">
    <property type="entry name" value="GEVED"/>
    <property type="match status" value="7"/>
</dbReference>
<feature type="region of interest" description="Disordered" evidence="1">
    <location>
        <begin position="1357"/>
        <end position="1376"/>
    </location>
</feature>
<evidence type="ECO:0000256" key="1">
    <source>
        <dbReference type="SAM" id="MobiDB-lite"/>
    </source>
</evidence>